<dbReference type="InterPro" id="IPR008930">
    <property type="entry name" value="Terpenoid_cyclase/PrenylTrfase"/>
</dbReference>
<name>A0A7C4LPP5_9PLAN</name>
<dbReference type="EMBL" id="DSVQ01000012">
    <property type="protein sequence ID" value="HGT38851.1"/>
    <property type="molecule type" value="Genomic_DNA"/>
</dbReference>
<dbReference type="SUPFAM" id="SSF48239">
    <property type="entry name" value="Terpenoid cyclases/Protein prenyltransferases"/>
    <property type="match status" value="1"/>
</dbReference>
<sequence length="415" mass="46338">MPRRITTSAVVVVQAAVLAAAGFSWVTAAPSVRRQIAREITGRPLATVVPVPRETPLVIEPLYDDPEVVSDDELAAVLRKVQPRFRRAQLKPNFVEHALRTWGAAAEFQDPAVMSGAALKEFLVDHGKYLASWGAGVEPLLLDRPEGVAIRWGKDTCASVHHDHWLASLTEAGVGLREPVFTPSRRMTLYDALQEALRDFRVDEVETEWSALAFGLWLPPVSTWTNDAGREVSFDLLAERQMRGDQKLGVCSGTHRVYSLMVLIRLDDEHQVLSPAVRAAALKHLEQVRDALIASQFPDGHWPSNWADGAAAVNKPVQDELYRQVIATGHHLEWLAIAPRHLHPPREQILKAADWVIRTTVGQSQPQIAERYTFFSHVGQALALWRKTRPAEFWRTWEAAHPFDPDAPVSAVDLQ</sequence>
<evidence type="ECO:0000313" key="1">
    <source>
        <dbReference type="EMBL" id="HGT38851.1"/>
    </source>
</evidence>
<reference evidence="1" key="1">
    <citation type="journal article" date="2020" name="mSystems">
        <title>Genome- and Community-Level Interaction Insights into Carbon Utilization and Element Cycling Functions of Hydrothermarchaeota in Hydrothermal Sediment.</title>
        <authorList>
            <person name="Zhou Z."/>
            <person name="Liu Y."/>
            <person name="Xu W."/>
            <person name="Pan J."/>
            <person name="Luo Z.H."/>
            <person name="Li M."/>
        </authorList>
    </citation>
    <scope>NUCLEOTIDE SEQUENCE [LARGE SCALE GENOMIC DNA]</scope>
    <source>
        <strain evidence="1">SpSt-508</strain>
    </source>
</reference>
<proteinExistence type="predicted"/>
<dbReference type="AlphaFoldDB" id="A0A7C4LPP5"/>
<organism evidence="1">
    <name type="scientific">Schlesneria paludicola</name>
    <dbReference type="NCBI Taxonomy" id="360056"/>
    <lineage>
        <taxon>Bacteria</taxon>
        <taxon>Pseudomonadati</taxon>
        <taxon>Planctomycetota</taxon>
        <taxon>Planctomycetia</taxon>
        <taxon>Planctomycetales</taxon>
        <taxon>Planctomycetaceae</taxon>
        <taxon>Schlesneria</taxon>
    </lineage>
</organism>
<protein>
    <submittedName>
        <fullName evidence="1">Uncharacterized protein</fullName>
    </submittedName>
</protein>
<comment type="caution">
    <text evidence="1">The sequence shown here is derived from an EMBL/GenBank/DDBJ whole genome shotgun (WGS) entry which is preliminary data.</text>
</comment>
<accession>A0A7C4LPP5</accession>
<gene>
    <name evidence="1" type="ORF">ENS64_06245</name>
</gene>